<protein>
    <recommendedName>
        <fullName evidence="3">Uncharacterized protein ycf35</fullName>
    </recommendedName>
</protein>
<sequence length="127" mass="14720">MSHFSRIKTSISEITILRKTLEDLGFECLSKECSVKDSYGNVQNVDLLIRSENKNMLGFAWDGSEYNLVADLHFWNQSISVERFVDKVKQQYALNAVLQESVNEGFNQVKQEVMRDGSIKLIIQRWQ</sequence>
<comment type="similarity">
    <text evidence="2">Belongs to the ycf35 family.</text>
</comment>
<evidence type="ECO:0000313" key="5">
    <source>
        <dbReference type="EMBL" id="AWD77389.1"/>
    </source>
</evidence>
<dbReference type="InterPro" id="IPR009666">
    <property type="entry name" value="Uncharacterised_Ycf35"/>
</dbReference>
<gene>
    <name evidence="5" type="primary">ycf35</name>
    <name evidence="5" type="ORF">Grafi_p049</name>
</gene>
<keyword evidence="4 5" id="KW-0934">Plastid</keyword>
<organism evidence="5">
    <name type="scientific">Grateloupia filicina</name>
    <dbReference type="NCBI Taxonomy" id="31455"/>
    <lineage>
        <taxon>Eukaryota</taxon>
        <taxon>Rhodophyta</taxon>
        <taxon>Florideophyceae</taxon>
        <taxon>Rhodymeniophycidae</taxon>
        <taxon>Halymeniales</taxon>
        <taxon>Halymeniaceae</taxon>
        <taxon>Grateloupia</taxon>
    </lineage>
</organism>
<dbReference type="AlphaFoldDB" id="A0A2S1FXA2"/>
<dbReference type="RefSeq" id="YP_009488619.1">
    <property type="nucleotide sequence ID" value="NC_037841.1"/>
</dbReference>
<dbReference type="GO" id="GO:0009536">
    <property type="term" value="C:plastid"/>
    <property type="evidence" value="ECO:0007669"/>
    <property type="project" value="UniProtKB-SubCell"/>
</dbReference>
<accession>A0A2S1FXA2</accession>
<comment type="subcellular location">
    <subcellularLocation>
        <location evidence="1">Plastid</location>
    </subcellularLocation>
</comment>
<proteinExistence type="inferred from homology"/>
<dbReference type="PANTHER" id="PTHR39638">
    <property type="entry name" value="YCF35"/>
    <property type="match status" value="1"/>
</dbReference>
<geneLocation type="chloroplast" evidence="5"/>
<evidence type="ECO:0000256" key="2">
    <source>
        <dbReference type="ARBA" id="ARBA00009068"/>
    </source>
</evidence>
<evidence type="ECO:0000256" key="1">
    <source>
        <dbReference type="ARBA" id="ARBA00004474"/>
    </source>
</evidence>
<evidence type="ECO:0000256" key="4">
    <source>
        <dbReference type="ARBA" id="ARBA00022640"/>
    </source>
</evidence>
<name>A0A2S1FXA2_9FLOR</name>
<evidence type="ECO:0000256" key="3">
    <source>
        <dbReference type="ARBA" id="ARBA00021585"/>
    </source>
</evidence>
<dbReference type="PANTHER" id="PTHR39638:SF2">
    <property type="entry name" value="YCF35"/>
    <property type="match status" value="1"/>
</dbReference>
<dbReference type="GeneID" id="36945036"/>
<reference evidence="5" key="1">
    <citation type="submission" date="2017-12" db="EMBL/GenBank/DDBJ databases">
        <title>Complete Sequences of the chloroplast DNA of the Grateloupia filicina.</title>
        <authorList>
            <person name="Liu T."/>
            <person name="Liu C."/>
            <person name="Li Y."/>
        </authorList>
    </citation>
    <scope>NUCLEOTIDE SEQUENCE</scope>
</reference>
<dbReference type="EMBL" id="MG598531">
    <property type="protein sequence ID" value="AWD77389.1"/>
    <property type="molecule type" value="Genomic_DNA"/>
</dbReference>
<keyword evidence="5" id="KW-0150">Chloroplast</keyword>
<dbReference type="Pfam" id="PF06868">
    <property type="entry name" value="DUF1257"/>
    <property type="match status" value="1"/>
</dbReference>